<comment type="caution">
    <text evidence="18">The sequence shown here is derived from an EMBL/GenBank/DDBJ whole genome shotgun (WGS) entry which is preliminary data.</text>
</comment>
<keyword evidence="6" id="KW-0285">Flavoprotein</keyword>
<dbReference type="AlphaFoldDB" id="A0A9P6KEF6"/>
<dbReference type="Pfam" id="PF00890">
    <property type="entry name" value="FAD_binding_2"/>
    <property type="match status" value="1"/>
</dbReference>
<dbReference type="PANTHER" id="PTHR46056">
    <property type="entry name" value="LONG-CHAIN-ALCOHOL OXIDASE"/>
    <property type="match status" value="1"/>
</dbReference>
<keyword evidence="8 14" id="KW-0274">FAD</keyword>
<dbReference type="Pfam" id="PF00732">
    <property type="entry name" value="GMC_oxred_N"/>
    <property type="match status" value="2"/>
</dbReference>
<evidence type="ECO:0000256" key="5">
    <source>
        <dbReference type="ARBA" id="ARBA00013125"/>
    </source>
</evidence>
<protein>
    <recommendedName>
        <fullName evidence="5 12">Long-chain-alcohol oxidase</fullName>
        <ecNumber evidence="5 12">1.1.3.20</ecNumber>
    </recommendedName>
</protein>
<evidence type="ECO:0000313" key="18">
    <source>
        <dbReference type="EMBL" id="KAF9581843.1"/>
    </source>
</evidence>
<keyword evidence="9" id="KW-1133">Transmembrane helix</keyword>
<dbReference type="InterPro" id="IPR003953">
    <property type="entry name" value="FAD-dep_OxRdtase_2_FAD-bd"/>
</dbReference>
<dbReference type="InterPro" id="IPR036188">
    <property type="entry name" value="FAD/NAD-bd_sf"/>
</dbReference>
<name>A0A9P6KEF6_9FUNG</name>
<evidence type="ECO:0000313" key="19">
    <source>
        <dbReference type="Proteomes" id="UP000780801"/>
    </source>
</evidence>
<dbReference type="EC" id="1.1.3.20" evidence="5 12"/>
<feature type="domain" description="Glucose-methanol-choline oxidoreductase C-terminal" evidence="17">
    <location>
        <begin position="564"/>
        <end position="699"/>
    </location>
</feature>
<dbReference type="Proteomes" id="UP000780801">
    <property type="component" value="Unassembled WGS sequence"/>
</dbReference>
<feature type="domain" description="Glucose-methanol-choline oxidoreductase N-terminal" evidence="15">
    <location>
        <begin position="300"/>
        <end position="475"/>
    </location>
</feature>
<organism evidence="18 19">
    <name type="scientific">Lunasporangiospora selenospora</name>
    <dbReference type="NCBI Taxonomy" id="979761"/>
    <lineage>
        <taxon>Eukaryota</taxon>
        <taxon>Fungi</taxon>
        <taxon>Fungi incertae sedis</taxon>
        <taxon>Mucoromycota</taxon>
        <taxon>Mortierellomycotina</taxon>
        <taxon>Mortierellomycetes</taxon>
        <taxon>Mortierellales</taxon>
        <taxon>Mortierellaceae</taxon>
        <taxon>Lunasporangiospora</taxon>
    </lineage>
</organism>
<sequence length="715" mass="77795">MSPVKSAPRPTLNEDQIKVVVAIVDTFIPELSGQELDDFVRKNSNGTNDEALRAFGKSGIVNQNVADVIVEKIHTLPPEKIDELGMVFKVLSTKVGTLALGGVYGDFPSLSREQRTQIVRGWSTSMIGKLRIFSRAMFSLAAMSFYSQPIEAVHRAIGYPGPDPEMHSERFSAKAFPSYEFIEVPQQGLELTCDVVIVGSGAGGGVMAAELTKAGKKVIVIEKGHHYHQSELSLVQTDGFTKLYENGVLVSSKDGALTVLAGSTWGGGTTVNWCASLQAQDFDFGIGLFLQKKLTSFGSSLYFQLPYYVREEWAKMGLPHFTSSNYQKSIDTISERLGISDQYLKHNIPNDLLLEGCRKLGYPTKNIPQNTGHQEHSCGWCGLGCRFGEKQGTMMTFLDDARQRGARFLQDTFVERVLVQKGKAVGVVGYQNGHKVTVKAAKVVVSAGSIHSPALLTRSGLKNKHIGKHLYLHPVCYVFGKFEQEINCYQGSIMTALSTVAENTDGHGYGSKIEVPSHHPALCATVSKWDSASSHKSKMLAMNHILPLIVLTRDREGGTITAGADGLPRIDYTVSKHDTLSLEEGVDRALQILVAAGATSVWTVQRDVEDFDVNKELGTSDPAFKAYLDKVRRVSVKPGSTVIGSAHQMGTCRMGSSPKTSVVKPTGETWEVKGLYVADASTFPTASGVNPMLTTYSMAHSIAQFILNSEISSKL</sequence>
<evidence type="ECO:0000256" key="3">
    <source>
        <dbReference type="ARBA" id="ARBA00004370"/>
    </source>
</evidence>
<dbReference type="GO" id="GO:0050660">
    <property type="term" value="F:flavin adenine dinucleotide binding"/>
    <property type="evidence" value="ECO:0007669"/>
    <property type="project" value="InterPro"/>
</dbReference>
<feature type="domain" description="FAD-dependent oxidoreductase 2 FAD-binding" evidence="16">
    <location>
        <begin position="194"/>
        <end position="226"/>
    </location>
</feature>
<evidence type="ECO:0000259" key="17">
    <source>
        <dbReference type="Pfam" id="PF05199"/>
    </source>
</evidence>
<evidence type="ECO:0000256" key="6">
    <source>
        <dbReference type="ARBA" id="ARBA00022630"/>
    </source>
</evidence>
<evidence type="ECO:0000256" key="10">
    <source>
        <dbReference type="ARBA" id="ARBA00023002"/>
    </source>
</evidence>
<evidence type="ECO:0000256" key="11">
    <source>
        <dbReference type="ARBA" id="ARBA00023136"/>
    </source>
</evidence>
<feature type="active site" description="Proton acceptor" evidence="13">
    <location>
        <position position="647"/>
    </location>
</feature>
<feature type="binding site" evidence="14">
    <location>
        <begin position="193"/>
        <end position="208"/>
    </location>
    <ligand>
        <name>FAD</name>
        <dbReference type="ChEBI" id="CHEBI:57692"/>
    </ligand>
</feature>
<reference evidence="18" key="1">
    <citation type="journal article" date="2020" name="Fungal Divers.">
        <title>Resolving the Mortierellaceae phylogeny through synthesis of multi-gene phylogenetics and phylogenomics.</title>
        <authorList>
            <person name="Vandepol N."/>
            <person name="Liber J."/>
            <person name="Desiro A."/>
            <person name="Na H."/>
            <person name="Kennedy M."/>
            <person name="Barry K."/>
            <person name="Grigoriev I.V."/>
            <person name="Miller A.N."/>
            <person name="O'Donnell K."/>
            <person name="Stajich J.E."/>
            <person name="Bonito G."/>
        </authorList>
    </citation>
    <scope>NUCLEOTIDE SEQUENCE</scope>
    <source>
        <strain evidence="18">KOD1015</strain>
    </source>
</reference>
<dbReference type="GO" id="GO:0046577">
    <property type="term" value="F:long-chain-alcohol oxidase activity"/>
    <property type="evidence" value="ECO:0007669"/>
    <property type="project" value="UniProtKB-EC"/>
</dbReference>
<comment type="subcellular location">
    <subcellularLocation>
        <location evidence="3">Membrane</location>
    </subcellularLocation>
</comment>
<evidence type="ECO:0000256" key="7">
    <source>
        <dbReference type="ARBA" id="ARBA00022692"/>
    </source>
</evidence>
<comment type="catalytic activity">
    <reaction evidence="1 12">
        <text>a long-chain primary fatty alcohol + O2 = a long-chain fatty aldehyde + H2O2</text>
        <dbReference type="Rhea" id="RHEA:22756"/>
        <dbReference type="ChEBI" id="CHEBI:15379"/>
        <dbReference type="ChEBI" id="CHEBI:16240"/>
        <dbReference type="ChEBI" id="CHEBI:17176"/>
        <dbReference type="ChEBI" id="CHEBI:77396"/>
        <dbReference type="EC" id="1.1.3.20"/>
    </reaction>
</comment>
<gene>
    <name evidence="18" type="ORF">BGW38_001004</name>
</gene>
<evidence type="ECO:0000256" key="8">
    <source>
        <dbReference type="ARBA" id="ARBA00022827"/>
    </source>
</evidence>
<dbReference type="SUPFAM" id="SSF51905">
    <property type="entry name" value="FAD/NAD(P)-binding domain"/>
    <property type="match status" value="1"/>
</dbReference>
<evidence type="ECO:0000256" key="9">
    <source>
        <dbReference type="ARBA" id="ARBA00022989"/>
    </source>
</evidence>
<evidence type="ECO:0000259" key="15">
    <source>
        <dbReference type="Pfam" id="PF00732"/>
    </source>
</evidence>
<dbReference type="InterPro" id="IPR012400">
    <property type="entry name" value="Long_Oxdase"/>
</dbReference>
<dbReference type="OrthoDB" id="269227at2759"/>
<accession>A0A9P6KEF6</accession>
<dbReference type="PIRSF" id="PIRSF028937">
    <property type="entry name" value="Lg_Ch_AO"/>
    <property type="match status" value="1"/>
</dbReference>
<dbReference type="InterPro" id="IPR000172">
    <property type="entry name" value="GMC_OxRdtase_N"/>
</dbReference>
<evidence type="ECO:0000259" key="16">
    <source>
        <dbReference type="Pfam" id="PF00890"/>
    </source>
</evidence>
<keyword evidence="11" id="KW-0472">Membrane</keyword>
<dbReference type="InterPro" id="IPR007867">
    <property type="entry name" value="GMC_OxRtase_C"/>
</dbReference>
<comment type="function">
    <text evidence="2">Long-chain fatty alcohol oxidase involved in the omega-oxidation pathway of lipid degradation.</text>
</comment>
<evidence type="ECO:0000256" key="4">
    <source>
        <dbReference type="ARBA" id="ARBA00010790"/>
    </source>
</evidence>
<comment type="similarity">
    <text evidence="4 12">Belongs to the GMC oxidoreductase family.</text>
</comment>
<evidence type="ECO:0000256" key="14">
    <source>
        <dbReference type="PIRSR" id="PIRSR028937-2"/>
    </source>
</evidence>
<keyword evidence="10 12" id="KW-0560">Oxidoreductase</keyword>
<dbReference type="PANTHER" id="PTHR46056:SF12">
    <property type="entry name" value="LONG-CHAIN-ALCOHOL OXIDASE"/>
    <property type="match status" value="1"/>
</dbReference>
<keyword evidence="7" id="KW-0812">Transmembrane</keyword>
<dbReference type="Pfam" id="PF05199">
    <property type="entry name" value="GMC_oxred_C"/>
    <property type="match status" value="1"/>
</dbReference>
<evidence type="ECO:0000256" key="13">
    <source>
        <dbReference type="PIRSR" id="PIRSR028937-1"/>
    </source>
</evidence>
<feature type="domain" description="Glucose-methanol-choline oxidoreductase N-terminal" evidence="15">
    <location>
        <begin position="241"/>
        <end position="281"/>
    </location>
</feature>
<evidence type="ECO:0000256" key="2">
    <source>
        <dbReference type="ARBA" id="ARBA00003842"/>
    </source>
</evidence>
<evidence type="ECO:0000256" key="12">
    <source>
        <dbReference type="PIRNR" id="PIRNR028937"/>
    </source>
</evidence>
<dbReference type="EMBL" id="JAABOA010001301">
    <property type="protein sequence ID" value="KAF9581843.1"/>
    <property type="molecule type" value="Genomic_DNA"/>
</dbReference>
<dbReference type="Gene3D" id="3.50.50.60">
    <property type="entry name" value="FAD/NAD(P)-binding domain"/>
    <property type="match status" value="2"/>
</dbReference>
<keyword evidence="19" id="KW-1185">Reference proteome</keyword>
<dbReference type="GO" id="GO:0016020">
    <property type="term" value="C:membrane"/>
    <property type="evidence" value="ECO:0007669"/>
    <property type="project" value="UniProtKB-SubCell"/>
</dbReference>
<evidence type="ECO:0000256" key="1">
    <source>
        <dbReference type="ARBA" id="ARBA00000920"/>
    </source>
</evidence>
<proteinExistence type="inferred from homology"/>